<organism evidence="1 2">
    <name type="scientific">Pristionchus fissidentatus</name>
    <dbReference type="NCBI Taxonomy" id="1538716"/>
    <lineage>
        <taxon>Eukaryota</taxon>
        <taxon>Metazoa</taxon>
        <taxon>Ecdysozoa</taxon>
        <taxon>Nematoda</taxon>
        <taxon>Chromadorea</taxon>
        <taxon>Rhabditida</taxon>
        <taxon>Rhabditina</taxon>
        <taxon>Diplogasteromorpha</taxon>
        <taxon>Diplogasteroidea</taxon>
        <taxon>Neodiplogasteridae</taxon>
        <taxon>Pristionchus</taxon>
    </lineage>
</organism>
<protein>
    <submittedName>
        <fullName evidence="1">Uncharacterized protein</fullName>
    </submittedName>
</protein>
<comment type="caution">
    <text evidence="1">The sequence shown here is derived from an EMBL/GenBank/DDBJ whole genome shotgun (WGS) entry which is preliminary data.</text>
</comment>
<evidence type="ECO:0000313" key="1">
    <source>
        <dbReference type="EMBL" id="GMT11445.1"/>
    </source>
</evidence>
<name>A0AAV5V0V6_9BILA</name>
<dbReference type="EMBL" id="BTSY01000001">
    <property type="protein sequence ID" value="GMT11445.1"/>
    <property type="molecule type" value="Genomic_DNA"/>
</dbReference>
<proteinExistence type="predicted"/>
<gene>
    <name evidence="1" type="ORF">PFISCL1PPCAC_2742</name>
</gene>
<sequence length="73" mass="7753">QVLVSGNVFCSSAGKRVIPRATVNVVHSVNGRSQFINGTTTGTKGEFNFVATVDQNYSGQATQFASDLLGVFR</sequence>
<dbReference type="Proteomes" id="UP001432322">
    <property type="component" value="Unassembled WGS sequence"/>
</dbReference>
<keyword evidence="2" id="KW-1185">Reference proteome</keyword>
<dbReference type="AlphaFoldDB" id="A0AAV5V0V6"/>
<evidence type="ECO:0000313" key="2">
    <source>
        <dbReference type="Proteomes" id="UP001432322"/>
    </source>
</evidence>
<feature type="non-terminal residue" evidence="1">
    <location>
        <position position="1"/>
    </location>
</feature>
<reference evidence="1" key="1">
    <citation type="submission" date="2023-10" db="EMBL/GenBank/DDBJ databases">
        <title>Genome assembly of Pristionchus species.</title>
        <authorList>
            <person name="Yoshida K."/>
            <person name="Sommer R.J."/>
        </authorList>
    </citation>
    <scope>NUCLEOTIDE SEQUENCE</scope>
    <source>
        <strain evidence="1">RS5133</strain>
    </source>
</reference>
<accession>A0AAV5V0V6</accession>